<organism evidence="5 6">
    <name type="scientific">Cyanoderma ruficeps</name>
    <name type="common">rufous-capped babbler</name>
    <dbReference type="NCBI Taxonomy" id="181631"/>
    <lineage>
        <taxon>Eukaryota</taxon>
        <taxon>Metazoa</taxon>
        <taxon>Chordata</taxon>
        <taxon>Craniata</taxon>
        <taxon>Vertebrata</taxon>
        <taxon>Euteleostomi</taxon>
        <taxon>Archelosauria</taxon>
        <taxon>Archosauria</taxon>
        <taxon>Dinosauria</taxon>
        <taxon>Saurischia</taxon>
        <taxon>Theropoda</taxon>
        <taxon>Coelurosauria</taxon>
        <taxon>Aves</taxon>
        <taxon>Neognathae</taxon>
        <taxon>Neoaves</taxon>
        <taxon>Telluraves</taxon>
        <taxon>Australaves</taxon>
        <taxon>Passeriformes</taxon>
        <taxon>Sylvioidea</taxon>
        <taxon>Timaliidae</taxon>
        <taxon>Cyanoderma</taxon>
    </lineage>
</organism>
<reference evidence="5" key="2">
    <citation type="submission" date="2025-09" db="UniProtKB">
        <authorList>
            <consortium name="Ensembl"/>
        </authorList>
    </citation>
    <scope>IDENTIFICATION</scope>
</reference>
<dbReference type="Proteomes" id="UP000694396">
    <property type="component" value="Unplaced"/>
</dbReference>
<feature type="compositionally biased region" description="Low complexity" evidence="3">
    <location>
        <begin position="590"/>
        <end position="599"/>
    </location>
</feature>
<sequence>TLPCLWQRREASADPELSAEEKERRARMEIRGKDLPWQMGCAKCHLLFHFYRKAIDDLKQEHRHVTLMLSQIYSPSNVVLENRRRMKLQSLLQARMQNDALIKERKALLADLVKQVRMEKKIVKQRDTNWRMLEAKSHKHLEKKIHFLEMNLNHITVRYNTIMTRNNKLQEETVSLQLQKAIYDNSYWKLERSLVQQNKLLNDAIEEATEDYEQWMEDLGRISDIRDVRYRETIQYNIRLLERKCALHQETRLKNFFLAKSLQGRLCKGQPWLSVPFSAFEAAERAKLSQKESYEVAYRRLLELSDGDIDEFLEDFIEKDRRFFILFGYAIRLNVRNEGLRQRIQAIEVSRIRGMQRSSQICAKNSAVFSRAKPEISKEANKYENKYKESSKLLGQILSRVQTLLKDLDCDITKMVKPLGDSLVAVFGPVEDKMKEFLLRESLLRYTSVDRTQRSQAFISPLQGASSLLGAMDRGKLCPPPPDLETTDPKIGEQGVGRNGLKPFPSPPVAAWSTPAAHVSFPVHPLQPVLPRWGGMRPVKLCIMGWTFSWAAEEPLGRAQLRQLVIQRHKQELSSPPSSAKKRRRLTSRSSAGTKSPSGTPSPPRTKSPPETGTD</sequence>
<dbReference type="GO" id="GO:0036158">
    <property type="term" value="P:outer dynein arm assembly"/>
    <property type="evidence" value="ECO:0007669"/>
    <property type="project" value="TreeGrafter"/>
</dbReference>
<evidence type="ECO:0000256" key="3">
    <source>
        <dbReference type="SAM" id="MobiDB-lite"/>
    </source>
</evidence>
<evidence type="ECO:0000313" key="5">
    <source>
        <dbReference type="Ensembl" id="ENSCRFP00000000539.1"/>
    </source>
</evidence>
<evidence type="ECO:0000256" key="2">
    <source>
        <dbReference type="SAM" id="Coils"/>
    </source>
</evidence>
<dbReference type="GO" id="GO:0003341">
    <property type="term" value="P:cilium movement"/>
    <property type="evidence" value="ECO:0007669"/>
    <property type="project" value="TreeGrafter"/>
</dbReference>
<keyword evidence="6" id="KW-1185">Reference proteome</keyword>
<accession>A0A8C3NUP3</accession>
<evidence type="ECO:0000259" key="4">
    <source>
        <dbReference type="Pfam" id="PF21773"/>
    </source>
</evidence>
<feature type="coiled-coil region" evidence="2">
    <location>
        <begin position="191"/>
        <end position="218"/>
    </location>
</feature>
<dbReference type="InterPro" id="IPR049258">
    <property type="entry name" value="ODAD1_CC"/>
</dbReference>
<dbReference type="Ensembl" id="ENSCRFT00000000576.1">
    <property type="protein sequence ID" value="ENSCRFP00000000539.1"/>
    <property type="gene ID" value="ENSCRFG00000000411.1"/>
</dbReference>
<reference evidence="5" key="1">
    <citation type="submission" date="2025-08" db="UniProtKB">
        <authorList>
            <consortium name="Ensembl"/>
        </authorList>
    </citation>
    <scope>IDENTIFICATION</scope>
</reference>
<feature type="region of interest" description="Disordered" evidence="3">
    <location>
        <begin position="569"/>
        <end position="615"/>
    </location>
</feature>
<dbReference type="GO" id="GO:0005930">
    <property type="term" value="C:axoneme"/>
    <property type="evidence" value="ECO:0007669"/>
    <property type="project" value="TreeGrafter"/>
</dbReference>
<dbReference type="AlphaFoldDB" id="A0A8C3NUP3"/>
<evidence type="ECO:0000313" key="6">
    <source>
        <dbReference type="Proteomes" id="UP000694396"/>
    </source>
</evidence>
<proteinExistence type="predicted"/>
<feature type="domain" description="ODAD1 central coiled coil region" evidence="4">
    <location>
        <begin position="142"/>
        <end position="420"/>
    </location>
</feature>
<dbReference type="InterPro" id="IPR051876">
    <property type="entry name" value="ODA-DC/CCD"/>
</dbReference>
<protein>
    <recommendedName>
        <fullName evidence="4">ODAD1 central coiled coil region domain-containing protein</fullName>
    </recommendedName>
</protein>
<name>A0A8C3NUP3_9PASS</name>
<keyword evidence="1 2" id="KW-0175">Coiled coil</keyword>
<dbReference type="PANTHER" id="PTHR21694:SF18">
    <property type="entry name" value="COILED-COIL DOMAIN-CONTAINING PROTEIN 63"/>
    <property type="match status" value="1"/>
</dbReference>
<dbReference type="PANTHER" id="PTHR21694">
    <property type="entry name" value="COILED-COIL DOMAIN-CONTAINING PROTEIN 63"/>
    <property type="match status" value="1"/>
</dbReference>
<dbReference type="Pfam" id="PF21773">
    <property type="entry name" value="ODAD1_CC"/>
    <property type="match status" value="1"/>
</dbReference>
<evidence type="ECO:0000256" key="1">
    <source>
        <dbReference type="ARBA" id="ARBA00023054"/>
    </source>
</evidence>